<sequence>MNTSESEPQQSPELKISDIFKNHEEFVARVQNYTSYCNFQIWLSKVDRNKEKNIIRRTILCSHVSVSKSKKDKVNSRDRKSQRCNCPFFIRTSLDNNSGLWHILAMNLEHNHKMVVPEHKIFLSSERIIPQEIKDRIIVYHQAGCNVPTIRSILKQEYKDLETWIYNDIYNFIYQLNGKQE</sequence>
<evidence type="ECO:0000313" key="3">
    <source>
        <dbReference type="Proteomes" id="UP000234323"/>
    </source>
</evidence>
<dbReference type="VEuPathDB" id="FungiDB:FUN_021299"/>
<dbReference type="PANTHER" id="PTHR47718">
    <property type="entry name" value="OS01G0519700 PROTEIN"/>
    <property type="match status" value="1"/>
</dbReference>
<comment type="caution">
    <text evidence="2">The sequence shown here is derived from an EMBL/GenBank/DDBJ whole genome shotgun (WGS) entry which is preliminary data.</text>
</comment>
<reference evidence="2 3" key="1">
    <citation type="submission" date="2015-10" db="EMBL/GenBank/DDBJ databases">
        <title>Genome analyses suggest a sexual origin of heterokaryosis in a supposedly ancient asexual fungus.</title>
        <authorList>
            <person name="Ropars J."/>
            <person name="Sedzielewska K."/>
            <person name="Noel J."/>
            <person name="Charron P."/>
            <person name="Farinelli L."/>
            <person name="Marton T."/>
            <person name="Kruger M."/>
            <person name="Pelin A."/>
            <person name="Brachmann A."/>
            <person name="Corradi N."/>
        </authorList>
    </citation>
    <scope>NUCLEOTIDE SEQUENCE [LARGE SCALE GENOMIC DNA]</scope>
    <source>
        <strain evidence="2 3">A4</strain>
    </source>
</reference>
<dbReference type="VEuPathDB" id="FungiDB:RhiirA1_427555"/>
<protein>
    <recommendedName>
        <fullName evidence="1">FAR1 domain-containing protein</fullName>
    </recommendedName>
</protein>
<gene>
    <name evidence="2" type="ORF">RhiirA4_448531</name>
</gene>
<name>A0A2I1HAJ2_9GLOM</name>
<accession>A0A2I1HAJ2</accession>
<evidence type="ECO:0000313" key="2">
    <source>
        <dbReference type="EMBL" id="PKY55860.1"/>
    </source>
</evidence>
<organism evidence="2 3">
    <name type="scientific">Rhizophagus irregularis</name>
    <dbReference type="NCBI Taxonomy" id="588596"/>
    <lineage>
        <taxon>Eukaryota</taxon>
        <taxon>Fungi</taxon>
        <taxon>Fungi incertae sedis</taxon>
        <taxon>Mucoromycota</taxon>
        <taxon>Glomeromycotina</taxon>
        <taxon>Glomeromycetes</taxon>
        <taxon>Glomerales</taxon>
        <taxon>Glomeraceae</taxon>
        <taxon>Rhizophagus</taxon>
    </lineage>
</organism>
<dbReference type="InterPro" id="IPR004330">
    <property type="entry name" value="FAR1_DNA_bnd_dom"/>
</dbReference>
<proteinExistence type="predicted"/>
<dbReference type="Pfam" id="PF03101">
    <property type="entry name" value="FAR1"/>
    <property type="match status" value="1"/>
</dbReference>
<dbReference type="Proteomes" id="UP000234323">
    <property type="component" value="Unassembled WGS sequence"/>
</dbReference>
<feature type="domain" description="FAR1" evidence="1">
    <location>
        <begin position="32"/>
        <end position="115"/>
    </location>
</feature>
<evidence type="ECO:0000259" key="1">
    <source>
        <dbReference type="Pfam" id="PF03101"/>
    </source>
</evidence>
<dbReference type="VEuPathDB" id="FungiDB:RhiirFUN_003136"/>
<keyword evidence="3" id="KW-1185">Reference proteome</keyword>
<dbReference type="EMBL" id="LLXI01001989">
    <property type="protein sequence ID" value="PKY55860.1"/>
    <property type="molecule type" value="Genomic_DNA"/>
</dbReference>
<dbReference type="AlphaFoldDB" id="A0A2I1HAJ2"/>